<keyword evidence="4" id="KW-0560">Oxidoreductase</keyword>
<dbReference type="Proteomes" id="UP000654345">
    <property type="component" value="Unassembled WGS sequence"/>
</dbReference>
<evidence type="ECO:0000256" key="1">
    <source>
        <dbReference type="ARBA" id="ARBA00001957"/>
    </source>
</evidence>
<dbReference type="Gene3D" id="3.30.300.30">
    <property type="match status" value="1"/>
</dbReference>
<dbReference type="PANTHER" id="PTHR45527">
    <property type="entry name" value="NONRIBOSOMAL PEPTIDE SYNTHETASE"/>
    <property type="match status" value="1"/>
</dbReference>
<evidence type="ECO:0000313" key="7">
    <source>
        <dbReference type="Proteomes" id="UP000654345"/>
    </source>
</evidence>
<dbReference type="SUPFAM" id="SSF52777">
    <property type="entry name" value="CoA-dependent acyltransferases"/>
    <property type="match status" value="3"/>
</dbReference>
<dbReference type="CDD" id="cd05930">
    <property type="entry name" value="A_NRPS"/>
    <property type="match status" value="1"/>
</dbReference>
<dbReference type="SUPFAM" id="SSF47336">
    <property type="entry name" value="ACP-like"/>
    <property type="match status" value="1"/>
</dbReference>
<dbReference type="Pfam" id="PF02668">
    <property type="entry name" value="TauD"/>
    <property type="match status" value="1"/>
</dbReference>
<dbReference type="Gene3D" id="3.40.50.12780">
    <property type="entry name" value="N-terminal domain of ligase-like"/>
    <property type="match status" value="1"/>
</dbReference>
<keyword evidence="7" id="KW-1185">Reference proteome</keyword>
<evidence type="ECO:0000256" key="2">
    <source>
        <dbReference type="ARBA" id="ARBA00022450"/>
    </source>
</evidence>
<dbReference type="NCBIfam" id="TIGR01733">
    <property type="entry name" value="AA-adenyl-dom"/>
    <property type="match status" value="1"/>
</dbReference>
<dbReference type="InterPro" id="IPR010071">
    <property type="entry name" value="AA_adenyl_dom"/>
</dbReference>
<protein>
    <recommendedName>
        <fullName evidence="5">Carrier domain-containing protein</fullName>
    </recommendedName>
</protein>
<comment type="cofactor">
    <cofactor evidence="1">
        <name>pantetheine 4'-phosphate</name>
        <dbReference type="ChEBI" id="CHEBI:47942"/>
    </cofactor>
</comment>
<dbReference type="PROSITE" id="PS50075">
    <property type="entry name" value="CARRIER"/>
    <property type="match status" value="1"/>
</dbReference>
<keyword evidence="2" id="KW-0596">Phosphopantetheine</keyword>
<dbReference type="InterPro" id="IPR042099">
    <property type="entry name" value="ANL_N_sf"/>
</dbReference>
<dbReference type="InterPro" id="IPR045851">
    <property type="entry name" value="AMP-bd_C_sf"/>
</dbReference>
<keyword evidence="3" id="KW-0597">Phosphoprotein</keyword>
<dbReference type="InterPro" id="IPR020845">
    <property type="entry name" value="AMP-binding_CS"/>
</dbReference>
<dbReference type="Pfam" id="PF13193">
    <property type="entry name" value="AMP-binding_C"/>
    <property type="match status" value="1"/>
</dbReference>
<sequence length="1686" mass="189785">MQGETLEAQIRYWKQQLQDVAVLDLTTDHPRKTMQTTRGAHVARLLPLPLQEAIVHLSQQEGATPFMVLLGAFQVLLSRFSGQTDISVGTPIANRTRSELENLIGFFVNTLVMRAQILDTMTFTELVQHMRETALGAYAHQDVPFEQLVEALQPERDLGRSPLFQVMFNMQQDAASDLPVAGNQGLQLQGFEGELLSTKFDLTLTTTITAQGLRCGVEYNTDLFDQSTIEHLLVCWQTLLESIVTMPGKPLANLSMLPESERDLILREWSRRPGEPAPALGLHQLFEAQVLRTPDAIALTAENHHLSYAHLDARARHLAGALQEQGVGPEERVLLLQPRSVLMLISMLGVLKAGGTYVPLDAQMPAERLAHIAAECHARGVLLSRSQPPAHTLPTGMPGWEVEALLARPAMPVREPLSAFPAQRLAYIIYTSGSTGRPKGVAVSHGNVVASTWARPAYYHEDVEHFLLLSPLFFDSSVAGLYWTLLQGGRVVLPEGESGRDPRECGAQMEREGITHLLCIPSWYALLLEQGRPQQWRGLRSVIVAGERCGEELVRAHEQQGPQARLHNEYGPTEATVWCSVCTPEPGQQWEQGVPIGRASAHAHLYVLDARMESVPVGVPGELYVGGPAVVRGYEGQPQQTAERFVPDPFNEQAGQRLYRTGDRVCWTRAGQLRFLGRVDQQIKLRGYRIEVEEIEAVLRGHEQVREAVVGVWEGEGHSPRLVGYIVPREQPGAQGQELRAWLGERLPDYLVPAQFVSLEQVPRTGSGKVDRKRLAQMPLVVAAERVGTAQEESPVYALVQGIWQALLGQPVEPRENFFALGGHSLLATQVVARVRQQMGIELALRELFEAPTLAEFVLRVEAGLRGGRQSSAPALLAQRRGARVPLSFAQQRLWFLEQLAPNGVAYLIPSAQRVRGPLQVAAFERSVQEVVWRHESLRTTFQWEGSEPVQEVAERRAVRLPVFDLSGLGEGERAREAQRLGQEEKRQPCDLSGGPLWRVQMVRLGAEEHVLLLTMHHLISDGWSMQVLEREIAQGYRARVEGREVAQAPLPIQYADYALWQRNWLQGEVLEEQLTYWRTQLAGLAPLRLPSDRPRPAVSSQRAATHHFALSPDLSEALIKTSQQEGVTLFIFLLTTFQILLYRLTNQEDIAVGTDVANRNRVELEPLIGFFINQLVLRTRVSGHLTFQQLLQQVKQKTLEAYVYQDLPFEKIVEALQPERSSHIAPLFQVKLLLQDLTQELETSREERTLADVAVSPISQPNDALKLDLILTFTRTARELSGAFSYNVDLFSPAHIERITNRLLALLESICAGNDTKVSQLELLTQQEKERGAVEQKEQEAAAFSKFKKVKPKPTSVQQEALIRKSYLALEQRLPLVIEPASATLDLADWTKNNLPTLKQELLKHGGVLFRTFHIVSAADFERFASIICTDLFHENGEHVQAKEVGKGNLYTPVFYAPEKKLLWHNENSFNAIWPMKIMFYCAKRAEQGGDTPIVDSRTVYQRMDARIREQFERKQIMYVRNYGEGLGLTWQTVFRTNDKREVEAFCRQSAIELEWKDGDRLKTRQLRPAVLKHPETGEMVWWNQATHWHTACLDPDVRASLYALFSEDDLPRSCYYGDGTPIADEDIKVIGQVYEEAEVSFPWQEGDIMLLDNMLAAHARNPYQGQRKLYVSMGDMVNMRDFLK</sequence>
<dbReference type="PANTHER" id="PTHR45527:SF1">
    <property type="entry name" value="FATTY ACID SYNTHASE"/>
    <property type="match status" value="1"/>
</dbReference>
<dbReference type="SUPFAM" id="SSF56801">
    <property type="entry name" value="Acetyl-CoA synthetase-like"/>
    <property type="match status" value="1"/>
</dbReference>
<dbReference type="InterPro" id="IPR006162">
    <property type="entry name" value="Ppantetheine_attach_site"/>
</dbReference>
<organism evidence="6 7">
    <name type="scientific">Ktedonobacter robiniae</name>
    <dbReference type="NCBI Taxonomy" id="2778365"/>
    <lineage>
        <taxon>Bacteria</taxon>
        <taxon>Bacillati</taxon>
        <taxon>Chloroflexota</taxon>
        <taxon>Ktedonobacteria</taxon>
        <taxon>Ktedonobacterales</taxon>
        <taxon>Ktedonobacteraceae</taxon>
        <taxon>Ktedonobacter</taxon>
    </lineage>
</organism>
<proteinExistence type="predicted"/>
<evidence type="ECO:0000313" key="6">
    <source>
        <dbReference type="EMBL" id="GHO60119.1"/>
    </source>
</evidence>
<dbReference type="InterPro" id="IPR036736">
    <property type="entry name" value="ACP-like_sf"/>
</dbReference>
<dbReference type="CDD" id="cd19531">
    <property type="entry name" value="LCL_NRPS-like"/>
    <property type="match status" value="2"/>
</dbReference>
<dbReference type="PROSITE" id="PS00455">
    <property type="entry name" value="AMP_BINDING"/>
    <property type="match status" value="1"/>
</dbReference>
<dbReference type="InterPro" id="IPR025110">
    <property type="entry name" value="AMP-bd_C"/>
</dbReference>
<dbReference type="Pfam" id="PF00668">
    <property type="entry name" value="Condensation"/>
    <property type="match status" value="2"/>
</dbReference>
<dbReference type="InterPro" id="IPR000873">
    <property type="entry name" value="AMP-dep_synth/lig_dom"/>
</dbReference>
<reference evidence="6 7" key="1">
    <citation type="journal article" date="2021" name="Int. J. Syst. Evol. Microbiol.">
        <title>Reticulibacter mediterranei gen. nov., sp. nov., within the new family Reticulibacteraceae fam. nov., and Ktedonospora formicarum gen. nov., sp. nov., Ktedonobacter robiniae sp. nov., Dictyobacter formicarum sp. nov. and Dictyobacter arantiisoli sp. nov., belonging to the class Ktedonobacteria.</title>
        <authorList>
            <person name="Yabe S."/>
            <person name="Zheng Y."/>
            <person name="Wang C.M."/>
            <person name="Sakai Y."/>
            <person name="Abe K."/>
            <person name="Yokota A."/>
            <person name="Donadio S."/>
            <person name="Cavaletti L."/>
            <person name="Monciardini P."/>
        </authorList>
    </citation>
    <scope>NUCLEOTIDE SEQUENCE [LARGE SCALE GENOMIC DNA]</scope>
    <source>
        <strain evidence="6 7">SOSP1-30</strain>
    </source>
</reference>
<feature type="domain" description="Carrier" evidence="5">
    <location>
        <begin position="791"/>
        <end position="865"/>
    </location>
</feature>
<dbReference type="InterPro" id="IPR042098">
    <property type="entry name" value="TauD-like_sf"/>
</dbReference>
<dbReference type="PROSITE" id="PS00012">
    <property type="entry name" value="PHOSPHOPANTETHEINE"/>
    <property type="match status" value="1"/>
</dbReference>
<dbReference type="EMBL" id="BNJG01000004">
    <property type="protein sequence ID" value="GHO60119.1"/>
    <property type="molecule type" value="Genomic_DNA"/>
</dbReference>
<dbReference type="SMART" id="SM00823">
    <property type="entry name" value="PKS_PP"/>
    <property type="match status" value="1"/>
</dbReference>
<dbReference type="InterPro" id="IPR001242">
    <property type="entry name" value="Condensation_dom"/>
</dbReference>
<dbReference type="SUPFAM" id="SSF51197">
    <property type="entry name" value="Clavaminate synthase-like"/>
    <property type="match status" value="1"/>
</dbReference>
<comment type="caution">
    <text evidence="6">The sequence shown here is derived from an EMBL/GenBank/DDBJ whole genome shotgun (WGS) entry which is preliminary data.</text>
</comment>
<dbReference type="InterPro" id="IPR009081">
    <property type="entry name" value="PP-bd_ACP"/>
</dbReference>
<accession>A0ABQ3V4L4</accession>
<dbReference type="InterPro" id="IPR020806">
    <property type="entry name" value="PKS_PP-bd"/>
</dbReference>
<evidence type="ECO:0000259" key="5">
    <source>
        <dbReference type="PROSITE" id="PS50075"/>
    </source>
</evidence>
<name>A0ABQ3V4L4_9CHLR</name>
<dbReference type="Gene3D" id="3.60.130.10">
    <property type="entry name" value="Clavaminate synthase-like"/>
    <property type="match status" value="1"/>
</dbReference>
<dbReference type="Gene3D" id="1.10.1200.10">
    <property type="entry name" value="ACP-like"/>
    <property type="match status" value="1"/>
</dbReference>
<gene>
    <name evidence="6" type="ORF">KSB_85940</name>
</gene>
<dbReference type="Gene3D" id="3.30.559.10">
    <property type="entry name" value="Chloramphenicol acetyltransferase-like domain"/>
    <property type="match status" value="2"/>
</dbReference>
<dbReference type="Pfam" id="PF00501">
    <property type="entry name" value="AMP-binding"/>
    <property type="match status" value="1"/>
</dbReference>
<dbReference type="RefSeq" id="WP_201376288.1">
    <property type="nucleotide sequence ID" value="NZ_BNJG01000004.1"/>
</dbReference>
<dbReference type="Pfam" id="PF00550">
    <property type="entry name" value="PP-binding"/>
    <property type="match status" value="1"/>
</dbReference>
<evidence type="ECO:0000256" key="4">
    <source>
        <dbReference type="ARBA" id="ARBA00023002"/>
    </source>
</evidence>
<dbReference type="Gene3D" id="3.30.559.30">
    <property type="entry name" value="Nonribosomal peptide synthetase, condensation domain"/>
    <property type="match status" value="2"/>
</dbReference>
<dbReference type="InterPro" id="IPR003819">
    <property type="entry name" value="TauD/TfdA-like"/>
</dbReference>
<evidence type="ECO:0000256" key="3">
    <source>
        <dbReference type="ARBA" id="ARBA00022553"/>
    </source>
</evidence>
<dbReference type="InterPro" id="IPR023213">
    <property type="entry name" value="CAT-like_dom_sf"/>
</dbReference>